<feature type="transmembrane region" description="Helical" evidence="1">
    <location>
        <begin position="202"/>
        <end position="218"/>
    </location>
</feature>
<feature type="transmembrane region" description="Helical" evidence="1">
    <location>
        <begin position="77"/>
        <end position="100"/>
    </location>
</feature>
<feature type="transmembrane region" description="Helical" evidence="1">
    <location>
        <begin position="224"/>
        <end position="240"/>
    </location>
</feature>
<dbReference type="Proteomes" id="UP000291101">
    <property type="component" value="Unassembled WGS sequence"/>
</dbReference>
<keyword evidence="1" id="KW-1133">Transmembrane helix</keyword>
<dbReference type="RefSeq" id="WP_129425951.1">
    <property type="nucleotide sequence ID" value="NZ_SDWV01000005.1"/>
</dbReference>
<dbReference type="InterPro" id="IPR003675">
    <property type="entry name" value="Rce1/LyrA-like_dom"/>
</dbReference>
<evidence type="ECO:0000256" key="1">
    <source>
        <dbReference type="SAM" id="Phobius"/>
    </source>
</evidence>
<accession>A0A4Q2T6Z3</accession>
<keyword evidence="3" id="KW-0645">Protease</keyword>
<dbReference type="PANTHER" id="PTHR36435">
    <property type="entry name" value="SLR1288 PROTEIN"/>
    <property type="match status" value="1"/>
</dbReference>
<gene>
    <name evidence="3" type="ORF">EUA94_06725</name>
</gene>
<dbReference type="AlphaFoldDB" id="A0A4Q2T6Z3"/>
<keyword evidence="4" id="KW-1185">Reference proteome</keyword>
<feature type="transmembrane region" description="Helical" evidence="1">
    <location>
        <begin position="279"/>
        <end position="302"/>
    </location>
</feature>
<dbReference type="EMBL" id="SDWV01000005">
    <property type="protein sequence ID" value="RYC12920.1"/>
    <property type="molecule type" value="Genomic_DNA"/>
</dbReference>
<comment type="caution">
    <text evidence="3">The sequence shown here is derived from an EMBL/GenBank/DDBJ whole genome shotgun (WGS) entry which is preliminary data.</text>
</comment>
<protein>
    <submittedName>
        <fullName evidence="3">CPBP family intramembrane metalloprotease</fullName>
    </submittedName>
</protein>
<dbReference type="InterPro" id="IPR052710">
    <property type="entry name" value="CAAX_protease"/>
</dbReference>
<organism evidence="3 4">
    <name type="scientific">Nocardioides zhouii</name>
    <dbReference type="NCBI Taxonomy" id="1168729"/>
    <lineage>
        <taxon>Bacteria</taxon>
        <taxon>Bacillati</taxon>
        <taxon>Actinomycetota</taxon>
        <taxon>Actinomycetes</taxon>
        <taxon>Propionibacteriales</taxon>
        <taxon>Nocardioidaceae</taxon>
        <taxon>Nocardioides</taxon>
    </lineage>
</organism>
<dbReference type="OrthoDB" id="2680086at2"/>
<proteinExistence type="predicted"/>
<dbReference type="Pfam" id="PF02517">
    <property type="entry name" value="Rce1-like"/>
    <property type="match status" value="1"/>
</dbReference>
<evidence type="ECO:0000313" key="3">
    <source>
        <dbReference type="EMBL" id="RYC12920.1"/>
    </source>
</evidence>
<keyword evidence="1" id="KW-0812">Transmembrane</keyword>
<dbReference type="GO" id="GO:0006508">
    <property type="term" value="P:proteolysis"/>
    <property type="evidence" value="ECO:0007669"/>
    <property type="project" value="UniProtKB-KW"/>
</dbReference>
<dbReference type="GO" id="GO:0080120">
    <property type="term" value="P:CAAX-box protein maturation"/>
    <property type="evidence" value="ECO:0007669"/>
    <property type="project" value="UniProtKB-ARBA"/>
</dbReference>
<keyword evidence="3" id="KW-0482">Metalloprotease</keyword>
<name>A0A4Q2T6Z3_9ACTN</name>
<keyword evidence="1" id="KW-0472">Membrane</keyword>
<dbReference type="PANTHER" id="PTHR36435:SF1">
    <property type="entry name" value="CAAX AMINO TERMINAL PROTEASE FAMILY PROTEIN"/>
    <property type="match status" value="1"/>
</dbReference>
<dbReference type="GO" id="GO:0004175">
    <property type="term" value="F:endopeptidase activity"/>
    <property type="evidence" value="ECO:0007669"/>
    <property type="project" value="UniProtKB-ARBA"/>
</dbReference>
<feature type="transmembrane region" description="Helical" evidence="1">
    <location>
        <begin position="163"/>
        <end position="182"/>
    </location>
</feature>
<keyword evidence="3" id="KW-0378">Hydrolase</keyword>
<evidence type="ECO:0000313" key="4">
    <source>
        <dbReference type="Proteomes" id="UP000291101"/>
    </source>
</evidence>
<evidence type="ECO:0000259" key="2">
    <source>
        <dbReference type="Pfam" id="PF02517"/>
    </source>
</evidence>
<dbReference type="GO" id="GO:0008237">
    <property type="term" value="F:metallopeptidase activity"/>
    <property type="evidence" value="ECO:0007669"/>
    <property type="project" value="UniProtKB-KW"/>
</dbReference>
<reference evidence="3 4" key="1">
    <citation type="submission" date="2019-01" db="EMBL/GenBank/DDBJ databases">
        <title>Novel species of Nocardioides.</title>
        <authorList>
            <person name="Liu Q."/>
            <person name="X Y.-H."/>
        </authorList>
    </citation>
    <scope>NUCLEOTIDE SEQUENCE [LARGE SCALE GENOMIC DNA]</scope>
    <source>
        <strain evidence="3 4">HLT2-9</strain>
    </source>
</reference>
<feature type="transmembrane region" description="Helical" evidence="1">
    <location>
        <begin position="120"/>
        <end position="143"/>
    </location>
</feature>
<feature type="transmembrane region" description="Helical" evidence="1">
    <location>
        <begin position="247"/>
        <end position="267"/>
    </location>
</feature>
<feature type="domain" description="CAAX prenyl protease 2/Lysostaphin resistance protein A-like" evidence="2">
    <location>
        <begin position="162"/>
        <end position="258"/>
    </location>
</feature>
<sequence length="339" mass="35963">MTTPLAPDFRPQYHELHRVGRPGVWRSLVGALLLLLLVFAVVPLIAGAVFFAGLMLAGHSVDEAGKILDVTAEATPAGLALLNIVIAAAIPLTFAVTWWLHRLKPRWVSSVRPRLRWGYLLVCLPLAVVALVASLGVGLLLPLAPGEQPAGQVNEFTNQTRDFLLVILLLTPLQAAGEEYLFRGYLTQAFGSLRVAKRVSQALAVLGPALIFALFHGFSQEPPIFFDRFAFGVVAGILVIRTGGLEAAIAMHVLNNFLAFGLALAFGDLTTALNATGEASWWTILSTLTQSLVYLGLASWVARAMGVVSLGPPVGGSLPPPVAAPGAKGPVLEGPRPRV</sequence>
<feature type="transmembrane region" description="Helical" evidence="1">
    <location>
        <begin position="28"/>
        <end position="57"/>
    </location>
</feature>